<name>A0A4C1STC5_EUMVA</name>
<reference evidence="2 3" key="1">
    <citation type="journal article" date="2019" name="Commun. Biol.">
        <title>The bagworm genome reveals a unique fibroin gene that provides high tensile strength.</title>
        <authorList>
            <person name="Kono N."/>
            <person name="Nakamura H."/>
            <person name="Ohtoshi R."/>
            <person name="Tomita M."/>
            <person name="Numata K."/>
            <person name="Arakawa K."/>
        </authorList>
    </citation>
    <scope>NUCLEOTIDE SEQUENCE [LARGE SCALE GENOMIC DNA]</scope>
</reference>
<protein>
    <submittedName>
        <fullName evidence="2">Uncharacterized protein</fullName>
    </submittedName>
</protein>
<feature type="region of interest" description="Disordered" evidence="1">
    <location>
        <begin position="216"/>
        <end position="269"/>
    </location>
</feature>
<accession>A0A4C1STC5</accession>
<organism evidence="2 3">
    <name type="scientific">Eumeta variegata</name>
    <name type="common">Bagworm moth</name>
    <name type="synonym">Eumeta japonica</name>
    <dbReference type="NCBI Taxonomy" id="151549"/>
    <lineage>
        <taxon>Eukaryota</taxon>
        <taxon>Metazoa</taxon>
        <taxon>Ecdysozoa</taxon>
        <taxon>Arthropoda</taxon>
        <taxon>Hexapoda</taxon>
        <taxon>Insecta</taxon>
        <taxon>Pterygota</taxon>
        <taxon>Neoptera</taxon>
        <taxon>Endopterygota</taxon>
        <taxon>Lepidoptera</taxon>
        <taxon>Glossata</taxon>
        <taxon>Ditrysia</taxon>
        <taxon>Tineoidea</taxon>
        <taxon>Psychidae</taxon>
        <taxon>Oiketicinae</taxon>
        <taxon>Eumeta</taxon>
    </lineage>
</organism>
<dbReference type="EMBL" id="BGZK01000014">
    <property type="protein sequence ID" value="GBP04460.1"/>
    <property type="molecule type" value="Genomic_DNA"/>
</dbReference>
<dbReference type="Proteomes" id="UP000299102">
    <property type="component" value="Unassembled WGS sequence"/>
</dbReference>
<evidence type="ECO:0000256" key="1">
    <source>
        <dbReference type="SAM" id="MobiDB-lite"/>
    </source>
</evidence>
<feature type="compositionally biased region" description="Basic residues" evidence="1">
    <location>
        <begin position="226"/>
        <end position="245"/>
    </location>
</feature>
<keyword evidence="3" id="KW-1185">Reference proteome</keyword>
<dbReference type="AlphaFoldDB" id="A0A4C1STC5"/>
<feature type="compositionally biased region" description="Basic and acidic residues" evidence="1">
    <location>
        <begin position="250"/>
        <end position="259"/>
    </location>
</feature>
<evidence type="ECO:0000313" key="2">
    <source>
        <dbReference type="EMBL" id="GBP04460.1"/>
    </source>
</evidence>
<feature type="region of interest" description="Disordered" evidence="1">
    <location>
        <begin position="1"/>
        <end position="43"/>
    </location>
</feature>
<proteinExistence type="predicted"/>
<comment type="caution">
    <text evidence="2">The sequence shown here is derived from an EMBL/GenBank/DDBJ whole genome shotgun (WGS) entry which is preliminary data.</text>
</comment>
<feature type="compositionally biased region" description="Low complexity" evidence="1">
    <location>
        <begin position="216"/>
        <end position="225"/>
    </location>
</feature>
<gene>
    <name evidence="2" type="ORF">EVAR_3849_1</name>
</gene>
<evidence type="ECO:0000313" key="3">
    <source>
        <dbReference type="Proteomes" id="UP000299102"/>
    </source>
</evidence>
<feature type="compositionally biased region" description="Basic and acidic residues" evidence="1">
    <location>
        <begin position="7"/>
        <end position="33"/>
    </location>
</feature>
<sequence>MCTYDSETGRMARRPDESKAEKTDNKRRIDRQTHQPLMNPFPGRICDRTSCRMRVRTSVGAIIQLLRNARPKTVPAAGPSEESSKNHSQVFTCQYRQRRSETGLRRVLRPHKPHFGDRLGNTRVAFGKVSNTNYDKNERRKTTNATVEDQFRKSAQARPVEIREIAAHGGAHVYVSSINVYAPVYATTQNCTRATRNGRLIFSNWYVLLNVRTPASPASPAARAPARSRRVRSRGFAKTQKKTRPGRNCSDLERPRAPERPPGLLNPPMGDMRPALFTHSRRYWVVLMTTGIIADELFNLYQIKTIVTASKDIHDDSEPPSTYGGQTLIPGHQRTLWQAVPRLMFSSWSPL</sequence>